<feature type="domain" description="Protein kinase" evidence="7">
    <location>
        <begin position="1"/>
        <end position="395"/>
    </location>
</feature>
<dbReference type="GeneID" id="7827327"/>
<sequence length="963" mass="113750">MGDKQKQQQQQNEQQTFAHFFGNLEDFNSEIKELKDIKIEQNDPFQRERLQIFLGASSTSNIQKKVYKDKVCAVKEMPLIRYFNIKNLINYNENYKYLFEGSEDQEYQASRCGLRLIKKIYQFRIIKDKIPKPLQCVVTSQDSSKMSLNLMMKRTSNIMQFPLNIAFLIVKRVAEALQLLHSKNLCHGNVCPNNIFVSNYIIEDYQSSSQDNQSVYLHDSGMHYLCKWDAQIEKGIKETSSKIKEEDIHVLNEFQFVQRNHIQFIAPELIAWFNPKEKSNTKKKNEGDQQNNNDQQQEITEQTFEPTEKSDIYQLGLCLLCMCNTRDISSILSLLSLKQELQITLIGNKIEELELKQVKDKNRDKIKQLLKQMLEFNPKIRLSAQAVIERADSIYKSLIKKPMNDDGFQEIHDIEQYEMKGFIENFDEYLEYQRQQTIQKLQDVCKVVPNKQNPRSELIKNALNVIDQHIKSTRNFTISMMKSQCKQINENSEKQQLISQINEFNFVHYQSQYSQHGYFNMIVLEKNKMIRLNLFDYLIFSEEKTEKQQLESFQYTLNTNENQKKQSLTIQSCIFLDSMSFITLDSQLEMNLWNIDLNKPILSNSLSDFDIQTVQLLNLSQNKIIIYDKFSVKVYNILKDQLSKLPKIFIEKNHDYELRFQEYQIKKLIPLNSPDNLFIVLTQKSQFILCNANSKKYECQFSLMNIPKIQNNYYNEENIIPQADLLISENSYQQIIENQTFQNNSSIIYQNPNQSYIQNQQQMQQLIHSNNIKKQNENSNSLFKKFVSFFKKCNQEPAFEQELKKQIIPDVPLVIILEAKYIYYIKLRDLVFKQFDKISNQQNLPSYGKYVCGIFHPMNKSQILFINDSKELIIYDYISDLAIIKLHFAESLLDLQYFSFEKRNYLVIKDFSNLFISKLDLEYPAEAQNFQKIKSGQIRQVIMFPRCLAQQTGTSVKSSYRNQ</sequence>
<dbReference type="PROSITE" id="PS50011">
    <property type="entry name" value="PROTEIN_KINASE_DOM"/>
    <property type="match status" value="1"/>
</dbReference>
<feature type="compositionally biased region" description="Low complexity" evidence="6">
    <location>
        <begin position="288"/>
        <end position="297"/>
    </location>
</feature>
<evidence type="ECO:0000256" key="3">
    <source>
        <dbReference type="ARBA" id="ARBA00022741"/>
    </source>
</evidence>
<keyword evidence="4 8" id="KW-0418">Kinase</keyword>
<protein>
    <recommendedName>
        <fullName evidence="1">non-specific serine/threonine protein kinase</fullName>
        <ecNumber evidence="1">2.7.11.1</ecNumber>
    </recommendedName>
</protein>
<dbReference type="InterPro" id="IPR050660">
    <property type="entry name" value="NEK_Ser/Thr_kinase"/>
</dbReference>
<keyword evidence="5" id="KW-0067">ATP-binding</keyword>
<dbReference type="PANTHER" id="PTHR43671:SF13">
    <property type="entry name" value="SERINE_THREONINE-PROTEIN KINASE NEK2"/>
    <property type="match status" value="1"/>
</dbReference>
<proteinExistence type="predicted"/>
<evidence type="ECO:0000313" key="8">
    <source>
        <dbReference type="EMBL" id="EAR88547.1"/>
    </source>
</evidence>
<dbReference type="Proteomes" id="UP000009168">
    <property type="component" value="Unassembled WGS sequence"/>
</dbReference>
<dbReference type="EMBL" id="GG662840">
    <property type="protein sequence ID" value="EAR88547.1"/>
    <property type="molecule type" value="Genomic_DNA"/>
</dbReference>
<evidence type="ECO:0000256" key="5">
    <source>
        <dbReference type="ARBA" id="ARBA00022840"/>
    </source>
</evidence>
<accession>Q22T91</accession>
<dbReference type="SUPFAM" id="SSF56112">
    <property type="entry name" value="Protein kinase-like (PK-like)"/>
    <property type="match status" value="1"/>
</dbReference>
<keyword evidence="9" id="KW-1185">Reference proteome</keyword>
<reference evidence="9" key="1">
    <citation type="journal article" date="2006" name="PLoS Biol.">
        <title>Macronuclear genome sequence of the ciliate Tetrahymena thermophila, a model eukaryote.</title>
        <authorList>
            <person name="Eisen J.A."/>
            <person name="Coyne R.S."/>
            <person name="Wu M."/>
            <person name="Wu D."/>
            <person name="Thiagarajan M."/>
            <person name="Wortman J.R."/>
            <person name="Badger J.H."/>
            <person name="Ren Q."/>
            <person name="Amedeo P."/>
            <person name="Jones K.M."/>
            <person name="Tallon L.J."/>
            <person name="Delcher A.L."/>
            <person name="Salzberg S.L."/>
            <person name="Silva J.C."/>
            <person name="Haas B.J."/>
            <person name="Majoros W.H."/>
            <person name="Farzad M."/>
            <person name="Carlton J.M."/>
            <person name="Smith R.K. Jr."/>
            <person name="Garg J."/>
            <person name="Pearlman R.E."/>
            <person name="Karrer K.M."/>
            <person name="Sun L."/>
            <person name="Manning G."/>
            <person name="Elde N.C."/>
            <person name="Turkewitz A.P."/>
            <person name="Asai D.J."/>
            <person name="Wilkes D.E."/>
            <person name="Wang Y."/>
            <person name="Cai H."/>
            <person name="Collins K."/>
            <person name="Stewart B.A."/>
            <person name="Lee S.R."/>
            <person name="Wilamowska K."/>
            <person name="Weinberg Z."/>
            <person name="Ruzzo W.L."/>
            <person name="Wloga D."/>
            <person name="Gaertig J."/>
            <person name="Frankel J."/>
            <person name="Tsao C.-C."/>
            <person name="Gorovsky M.A."/>
            <person name="Keeling P.J."/>
            <person name="Waller R.F."/>
            <person name="Patron N.J."/>
            <person name="Cherry J.M."/>
            <person name="Stover N.A."/>
            <person name="Krieger C.J."/>
            <person name="del Toro C."/>
            <person name="Ryder H.F."/>
            <person name="Williamson S.C."/>
            <person name="Barbeau R.A."/>
            <person name="Hamilton E.P."/>
            <person name="Orias E."/>
        </authorList>
    </citation>
    <scope>NUCLEOTIDE SEQUENCE [LARGE SCALE GENOMIC DNA]</scope>
    <source>
        <strain evidence="9">SB210</strain>
    </source>
</reference>
<feature type="region of interest" description="Disordered" evidence="6">
    <location>
        <begin position="279"/>
        <end position="303"/>
    </location>
</feature>
<dbReference type="GO" id="GO:0004674">
    <property type="term" value="F:protein serine/threonine kinase activity"/>
    <property type="evidence" value="ECO:0007669"/>
    <property type="project" value="UniProtKB-EC"/>
</dbReference>
<evidence type="ECO:0000313" key="9">
    <source>
        <dbReference type="Proteomes" id="UP000009168"/>
    </source>
</evidence>
<organism evidence="8 9">
    <name type="scientific">Tetrahymena thermophila (strain SB210)</name>
    <dbReference type="NCBI Taxonomy" id="312017"/>
    <lineage>
        <taxon>Eukaryota</taxon>
        <taxon>Sar</taxon>
        <taxon>Alveolata</taxon>
        <taxon>Ciliophora</taxon>
        <taxon>Intramacronucleata</taxon>
        <taxon>Oligohymenophorea</taxon>
        <taxon>Hymenostomatida</taxon>
        <taxon>Tetrahymenina</taxon>
        <taxon>Tetrahymenidae</taxon>
        <taxon>Tetrahymena</taxon>
    </lineage>
</organism>
<keyword evidence="3" id="KW-0547">Nucleotide-binding</keyword>
<evidence type="ECO:0000256" key="2">
    <source>
        <dbReference type="ARBA" id="ARBA00022679"/>
    </source>
</evidence>
<dbReference type="InterPro" id="IPR000719">
    <property type="entry name" value="Prot_kinase_dom"/>
</dbReference>
<keyword evidence="2" id="KW-0808">Transferase</keyword>
<evidence type="ECO:0000256" key="6">
    <source>
        <dbReference type="SAM" id="MobiDB-lite"/>
    </source>
</evidence>
<dbReference type="Gene3D" id="1.10.510.10">
    <property type="entry name" value="Transferase(Phosphotransferase) domain 1"/>
    <property type="match status" value="1"/>
</dbReference>
<dbReference type="GO" id="GO:0005524">
    <property type="term" value="F:ATP binding"/>
    <property type="evidence" value="ECO:0007669"/>
    <property type="project" value="UniProtKB-KW"/>
</dbReference>
<dbReference type="EC" id="2.7.11.1" evidence="1"/>
<dbReference type="SMART" id="SM00220">
    <property type="entry name" value="S_TKc"/>
    <property type="match status" value="1"/>
</dbReference>
<gene>
    <name evidence="8" type="ORF">TTHERM_00185210</name>
</gene>
<name>Q22T91_TETTS</name>
<dbReference type="KEGG" id="tet:TTHERM_00185210"/>
<dbReference type="AlphaFoldDB" id="Q22T91"/>
<evidence type="ECO:0000259" key="7">
    <source>
        <dbReference type="PROSITE" id="PS50011"/>
    </source>
</evidence>
<dbReference type="InterPro" id="IPR011009">
    <property type="entry name" value="Kinase-like_dom_sf"/>
</dbReference>
<evidence type="ECO:0000256" key="4">
    <source>
        <dbReference type="ARBA" id="ARBA00022777"/>
    </source>
</evidence>
<dbReference type="HOGENOM" id="CLU_307287_0_0_1"/>
<evidence type="ECO:0000256" key="1">
    <source>
        <dbReference type="ARBA" id="ARBA00012513"/>
    </source>
</evidence>
<dbReference type="RefSeq" id="XP_001008792.1">
    <property type="nucleotide sequence ID" value="XM_001008792.1"/>
</dbReference>
<dbReference type="InParanoid" id="Q22T91"/>
<dbReference type="PANTHER" id="PTHR43671">
    <property type="entry name" value="SERINE/THREONINE-PROTEIN KINASE NEK"/>
    <property type="match status" value="1"/>
</dbReference>